<accession>A0A8D8F4U3</accession>
<dbReference type="EMBL" id="HBUE01034927">
    <property type="protein sequence ID" value="CAG6458439.1"/>
    <property type="molecule type" value="Transcribed_RNA"/>
</dbReference>
<dbReference type="EMBL" id="HBUE01034930">
    <property type="protein sequence ID" value="CAG6458442.1"/>
    <property type="molecule type" value="Transcribed_RNA"/>
</dbReference>
<feature type="chain" id="PRO_5036260702" evidence="1">
    <location>
        <begin position="24"/>
        <end position="243"/>
    </location>
</feature>
<evidence type="ECO:0000313" key="2">
    <source>
        <dbReference type="EMBL" id="CAG6458441.1"/>
    </source>
</evidence>
<keyword evidence="1" id="KW-0732">Signal</keyword>
<sequence>MASFCTRWLKFFLQLGGRFRVRAVQIVQVGEGKRSVGVVPLAEGHVLVGGARVVQVLLGLQVAVLSDVEQWIADGHVRVPVVPAQRVGHDLRVGWPTTAVSVVVTVVVVDVVPVVPAERVERVVLRHRQVVPVQGVAVAIDVVVPLGLYPAEGERAGQRSVADGAQWVQVVVAVHLERSVERVLPVVDVQVVVVLGVVVVVTLQSTHNSRRRVGVGRTVLTVLFVRDVADVVQAEGMVLGAKV</sequence>
<protein>
    <submittedName>
        <fullName evidence="2">(northern house mosquito) hypothetical protein</fullName>
    </submittedName>
</protein>
<reference evidence="2" key="1">
    <citation type="submission" date="2021-05" db="EMBL/GenBank/DDBJ databases">
        <authorList>
            <person name="Alioto T."/>
            <person name="Alioto T."/>
            <person name="Gomez Garrido J."/>
        </authorList>
    </citation>
    <scope>NUCLEOTIDE SEQUENCE</scope>
</reference>
<proteinExistence type="predicted"/>
<dbReference type="AlphaFoldDB" id="A0A8D8F4U3"/>
<organism evidence="2">
    <name type="scientific">Culex pipiens</name>
    <name type="common">House mosquito</name>
    <dbReference type="NCBI Taxonomy" id="7175"/>
    <lineage>
        <taxon>Eukaryota</taxon>
        <taxon>Metazoa</taxon>
        <taxon>Ecdysozoa</taxon>
        <taxon>Arthropoda</taxon>
        <taxon>Hexapoda</taxon>
        <taxon>Insecta</taxon>
        <taxon>Pterygota</taxon>
        <taxon>Neoptera</taxon>
        <taxon>Endopterygota</taxon>
        <taxon>Diptera</taxon>
        <taxon>Nematocera</taxon>
        <taxon>Culicoidea</taxon>
        <taxon>Culicidae</taxon>
        <taxon>Culicinae</taxon>
        <taxon>Culicini</taxon>
        <taxon>Culex</taxon>
        <taxon>Culex</taxon>
    </lineage>
</organism>
<evidence type="ECO:0000256" key="1">
    <source>
        <dbReference type="SAM" id="SignalP"/>
    </source>
</evidence>
<dbReference type="EMBL" id="HBUE01034928">
    <property type="protein sequence ID" value="CAG6458440.1"/>
    <property type="molecule type" value="Transcribed_RNA"/>
</dbReference>
<dbReference type="EMBL" id="HBUE01034929">
    <property type="protein sequence ID" value="CAG6458441.1"/>
    <property type="molecule type" value="Transcribed_RNA"/>
</dbReference>
<name>A0A8D8F4U3_CULPI</name>
<feature type="signal peptide" evidence="1">
    <location>
        <begin position="1"/>
        <end position="23"/>
    </location>
</feature>